<dbReference type="GO" id="GO:0008983">
    <property type="term" value="F:protein-glutamate O-methyltransferase activity"/>
    <property type="evidence" value="ECO:0007669"/>
    <property type="project" value="UniProtKB-EC"/>
</dbReference>
<dbReference type="Proteomes" id="UP000249254">
    <property type="component" value="Unassembled WGS sequence"/>
</dbReference>
<dbReference type="AlphaFoldDB" id="A0A328AIR2"/>
<dbReference type="EMBL" id="QFYQ01000001">
    <property type="protein sequence ID" value="RAK54813.1"/>
    <property type="molecule type" value="Genomic_DNA"/>
</dbReference>
<dbReference type="RefSeq" id="WP_111528563.1">
    <property type="nucleotide sequence ID" value="NZ_JBHRSG010000004.1"/>
</dbReference>
<gene>
    <name evidence="7" type="ORF">DJ017_09890</name>
</gene>
<comment type="caution">
    <text evidence="7">The sequence shown here is derived from an EMBL/GenBank/DDBJ whole genome shotgun (WGS) entry which is preliminary data.</text>
</comment>
<keyword evidence="5" id="KW-0949">S-adenosyl-L-methionine</keyword>
<dbReference type="Pfam" id="PF03705">
    <property type="entry name" value="CheR_N"/>
    <property type="match status" value="1"/>
</dbReference>
<dbReference type="PANTHER" id="PTHR24422">
    <property type="entry name" value="CHEMOTAXIS PROTEIN METHYLTRANSFERASE"/>
    <property type="match status" value="1"/>
</dbReference>
<protein>
    <recommendedName>
        <fullName evidence="2">protein-glutamate O-methyltransferase</fullName>
        <ecNumber evidence="2">2.1.1.80</ecNumber>
    </recommendedName>
</protein>
<dbReference type="InterPro" id="IPR029063">
    <property type="entry name" value="SAM-dependent_MTases_sf"/>
</dbReference>
<dbReference type="InterPro" id="IPR036804">
    <property type="entry name" value="CheR_N_sf"/>
</dbReference>
<evidence type="ECO:0000259" key="6">
    <source>
        <dbReference type="PROSITE" id="PS50123"/>
    </source>
</evidence>
<dbReference type="SUPFAM" id="SSF47757">
    <property type="entry name" value="Chemotaxis receptor methyltransferase CheR, N-terminal domain"/>
    <property type="match status" value="1"/>
</dbReference>
<dbReference type="EC" id="2.1.1.80" evidence="2"/>
<evidence type="ECO:0000256" key="4">
    <source>
        <dbReference type="ARBA" id="ARBA00022679"/>
    </source>
</evidence>
<keyword evidence="4" id="KW-0808">Transferase</keyword>
<dbReference type="PANTHER" id="PTHR24422:SF21">
    <property type="entry name" value="CHEMOTAXIS PROTEIN METHYLTRANSFERASE 1"/>
    <property type="match status" value="1"/>
</dbReference>
<dbReference type="PRINTS" id="PR00996">
    <property type="entry name" value="CHERMTFRASE"/>
</dbReference>
<keyword evidence="3" id="KW-0489">Methyltransferase</keyword>
<evidence type="ECO:0000256" key="1">
    <source>
        <dbReference type="ARBA" id="ARBA00001541"/>
    </source>
</evidence>
<dbReference type="GO" id="GO:0032259">
    <property type="term" value="P:methylation"/>
    <property type="evidence" value="ECO:0007669"/>
    <property type="project" value="UniProtKB-KW"/>
</dbReference>
<evidence type="ECO:0000313" key="8">
    <source>
        <dbReference type="Proteomes" id="UP000249254"/>
    </source>
</evidence>
<feature type="domain" description="CheR-type methyltransferase" evidence="6">
    <location>
        <begin position="1"/>
        <end position="257"/>
    </location>
</feature>
<organism evidence="7 8">
    <name type="scientific">Phenylobacterium soli</name>
    <dbReference type="NCBI Taxonomy" id="2170551"/>
    <lineage>
        <taxon>Bacteria</taxon>
        <taxon>Pseudomonadati</taxon>
        <taxon>Pseudomonadota</taxon>
        <taxon>Alphaproteobacteria</taxon>
        <taxon>Caulobacterales</taxon>
        <taxon>Caulobacteraceae</taxon>
        <taxon>Phenylobacterium</taxon>
    </lineage>
</organism>
<dbReference type="Gene3D" id="3.40.50.150">
    <property type="entry name" value="Vaccinia Virus protein VP39"/>
    <property type="match status" value="1"/>
</dbReference>
<dbReference type="CDD" id="cd02440">
    <property type="entry name" value="AdoMet_MTases"/>
    <property type="match status" value="1"/>
</dbReference>
<evidence type="ECO:0000256" key="5">
    <source>
        <dbReference type="ARBA" id="ARBA00022691"/>
    </source>
</evidence>
<dbReference type="Gene3D" id="1.10.155.10">
    <property type="entry name" value="Chemotaxis receptor methyltransferase CheR, N-terminal domain"/>
    <property type="match status" value="1"/>
</dbReference>
<dbReference type="InterPro" id="IPR050903">
    <property type="entry name" value="Bact_Chemotaxis_MeTrfase"/>
</dbReference>
<dbReference type="OrthoDB" id="9816309at2"/>
<dbReference type="Pfam" id="PF01739">
    <property type="entry name" value="CheR"/>
    <property type="match status" value="1"/>
</dbReference>
<accession>A0A328AIR2</accession>
<dbReference type="InterPro" id="IPR000780">
    <property type="entry name" value="CheR_MeTrfase"/>
</dbReference>
<reference evidence="8" key="1">
    <citation type="submission" date="2018-05" db="EMBL/GenBank/DDBJ databases">
        <authorList>
            <person name="Li X."/>
        </authorList>
    </citation>
    <scope>NUCLEOTIDE SEQUENCE [LARGE SCALE GENOMIC DNA]</scope>
    <source>
        <strain evidence="8">LX32</strain>
    </source>
</reference>
<proteinExistence type="predicted"/>
<dbReference type="SUPFAM" id="SSF53335">
    <property type="entry name" value="S-adenosyl-L-methionine-dependent methyltransferases"/>
    <property type="match status" value="1"/>
</dbReference>
<keyword evidence="8" id="KW-1185">Reference proteome</keyword>
<dbReference type="SMART" id="SM00138">
    <property type="entry name" value="MeTrc"/>
    <property type="match status" value="1"/>
</dbReference>
<evidence type="ECO:0000256" key="3">
    <source>
        <dbReference type="ARBA" id="ARBA00022603"/>
    </source>
</evidence>
<sequence length="278" mass="30938">MTGPDFDYFCQLIRNRSGLVLTPEKAYLVSSRLTPVARAEGLSGVPELLAKLRANPVDSLVTRCVEAMATHESFFFRDGGPFEQLANQVLPELIEARKSVKSLRILCAACSSGQEPYSIAMLLQEMSARMPGWRLEILATDMSEAILRKARSGLYSDFEVRRGLTEERLKRWFTPEGACWRVSPTLQQIVTFRSHNLLHGSAGLGGFDIIFCRNVLIYFDVDQKRRVLGELRRVLTDDGYLFLGSAETVIGVSNAFELSPGARGLYRPSGAQPLSRTA</sequence>
<dbReference type="InterPro" id="IPR022641">
    <property type="entry name" value="CheR_N"/>
</dbReference>
<dbReference type="PROSITE" id="PS50123">
    <property type="entry name" value="CHER"/>
    <property type="match status" value="1"/>
</dbReference>
<evidence type="ECO:0000256" key="2">
    <source>
        <dbReference type="ARBA" id="ARBA00012534"/>
    </source>
</evidence>
<dbReference type="InterPro" id="IPR022642">
    <property type="entry name" value="CheR_C"/>
</dbReference>
<evidence type="ECO:0000313" key="7">
    <source>
        <dbReference type="EMBL" id="RAK54813.1"/>
    </source>
</evidence>
<comment type="catalytic activity">
    <reaction evidence="1">
        <text>L-glutamyl-[protein] + S-adenosyl-L-methionine = [protein]-L-glutamate 5-O-methyl ester + S-adenosyl-L-homocysteine</text>
        <dbReference type="Rhea" id="RHEA:24452"/>
        <dbReference type="Rhea" id="RHEA-COMP:10208"/>
        <dbReference type="Rhea" id="RHEA-COMP:10311"/>
        <dbReference type="ChEBI" id="CHEBI:29973"/>
        <dbReference type="ChEBI" id="CHEBI:57856"/>
        <dbReference type="ChEBI" id="CHEBI:59789"/>
        <dbReference type="ChEBI" id="CHEBI:82795"/>
        <dbReference type="EC" id="2.1.1.80"/>
    </reaction>
</comment>
<name>A0A328AIR2_9CAUL</name>